<feature type="transmembrane region" description="Helical" evidence="5">
    <location>
        <begin position="258"/>
        <end position="279"/>
    </location>
</feature>
<dbReference type="AlphaFoldDB" id="A0A806KJI6"/>
<dbReference type="SUPFAM" id="SSF161098">
    <property type="entry name" value="MetI-like"/>
    <property type="match status" value="1"/>
</dbReference>
<evidence type="ECO:0000256" key="1">
    <source>
        <dbReference type="ARBA" id="ARBA00004141"/>
    </source>
</evidence>
<keyword evidence="5" id="KW-0813">Transport</keyword>
<evidence type="ECO:0000313" key="7">
    <source>
        <dbReference type="EMBL" id="AGS53120.1"/>
    </source>
</evidence>
<dbReference type="Gene3D" id="1.10.3720.10">
    <property type="entry name" value="MetI-like"/>
    <property type="match status" value="1"/>
</dbReference>
<evidence type="ECO:0000256" key="4">
    <source>
        <dbReference type="ARBA" id="ARBA00023136"/>
    </source>
</evidence>
<keyword evidence="3 5" id="KW-1133">Transmembrane helix</keyword>
<dbReference type="EMBL" id="JQ844222">
    <property type="protein sequence ID" value="AGS53120.1"/>
    <property type="molecule type" value="Genomic_DNA"/>
</dbReference>
<name>A0A806KJI6_9BACT</name>
<evidence type="ECO:0000256" key="3">
    <source>
        <dbReference type="ARBA" id="ARBA00022989"/>
    </source>
</evidence>
<dbReference type="GO" id="GO:0005886">
    <property type="term" value="C:plasma membrane"/>
    <property type="evidence" value="ECO:0007669"/>
    <property type="project" value="UniProtKB-SubCell"/>
</dbReference>
<dbReference type="PANTHER" id="PTHR43376:SF1">
    <property type="entry name" value="OLIGOPEPTIDE TRANSPORT SYSTEM PERMEASE PROTEIN"/>
    <property type="match status" value="1"/>
</dbReference>
<feature type="transmembrane region" description="Helical" evidence="5">
    <location>
        <begin position="116"/>
        <end position="136"/>
    </location>
</feature>
<dbReference type="Pfam" id="PF00528">
    <property type="entry name" value="BPD_transp_1"/>
    <property type="match status" value="1"/>
</dbReference>
<comment type="subcellular location">
    <subcellularLocation>
        <location evidence="5">Cell membrane</location>
        <topology evidence="5">Multi-pass membrane protein</topology>
    </subcellularLocation>
    <subcellularLocation>
        <location evidence="1">Membrane</location>
        <topology evidence="1">Multi-pass membrane protein</topology>
    </subcellularLocation>
</comment>
<feature type="domain" description="ABC transmembrane type-1" evidence="6">
    <location>
        <begin position="108"/>
        <end position="318"/>
    </location>
</feature>
<dbReference type="InterPro" id="IPR000515">
    <property type="entry name" value="MetI-like"/>
</dbReference>
<dbReference type="PANTHER" id="PTHR43376">
    <property type="entry name" value="OLIGOPEPTIDE TRANSPORT SYSTEM PERMEASE PROTEIN"/>
    <property type="match status" value="1"/>
</dbReference>
<protein>
    <submittedName>
        <fullName evidence="7">ABC transporter permease protein</fullName>
    </submittedName>
</protein>
<feature type="transmembrane region" description="Helical" evidence="5">
    <location>
        <begin position="143"/>
        <end position="168"/>
    </location>
</feature>
<dbReference type="PROSITE" id="PS50928">
    <property type="entry name" value="ABC_TM1"/>
    <property type="match status" value="1"/>
</dbReference>
<feature type="transmembrane region" description="Helical" evidence="5">
    <location>
        <begin position="299"/>
        <end position="325"/>
    </location>
</feature>
<keyword evidence="4 5" id="KW-0472">Membrane</keyword>
<reference evidence="7" key="1">
    <citation type="submission" date="2012-03" db="EMBL/GenBank/DDBJ databases">
        <title>Functional metagenomics reveals considerable lignocellulase gene clusters in the gut microbiome of a wood-feeding higher termite.</title>
        <authorList>
            <person name="Liu N."/>
        </authorList>
    </citation>
    <scope>NUCLEOTIDE SEQUENCE</scope>
</reference>
<accession>A0A806KJI6</accession>
<dbReference type="InterPro" id="IPR035906">
    <property type="entry name" value="MetI-like_sf"/>
</dbReference>
<comment type="similarity">
    <text evidence="5">Belongs to the binding-protein-dependent transport system permease family.</text>
</comment>
<organism evidence="7">
    <name type="scientific">uncultured bacterium contig00040</name>
    <dbReference type="NCBI Taxonomy" id="1181528"/>
    <lineage>
        <taxon>Bacteria</taxon>
        <taxon>environmental samples</taxon>
    </lineage>
</organism>
<feature type="transmembrane region" description="Helical" evidence="5">
    <location>
        <begin position="12"/>
        <end position="30"/>
    </location>
</feature>
<evidence type="ECO:0000256" key="5">
    <source>
        <dbReference type="RuleBase" id="RU363032"/>
    </source>
</evidence>
<proteinExistence type="inferred from homology"/>
<sequence length="335" mass="37594">MSKGYRKYYTKKVIWFLLTFVAAVVLNFFLPRVMPGDPVNAIVSRTGVNINDPERVRQMYESYTRIFGLDKPMYVQFFTYFGNLFKGDFGVSFSRYPKPVSEIIAAALPWTIGLQFPAIVTGWVIGNVLGALAAYLRKGFDRVLMPVMLFVAGVPAFGMAILLLTVFAVNLRWFPVGSGYPPGMIPNWSWEFFFSIIRHYHLPFWSIVLISVGGQSLGMRSMSIYELNADYVKYSRYMGIKDRKIVGYVFRNAMLPQVTGLALSIGTMIGGALIAEVVFSYPGLGTAMLQGVRGNDYPLISATTLIITIMVLVMVFLLDIVYGLIDPRVKASQYE</sequence>
<evidence type="ECO:0000256" key="2">
    <source>
        <dbReference type="ARBA" id="ARBA00022692"/>
    </source>
</evidence>
<dbReference type="GO" id="GO:0055085">
    <property type="term" value="P:transmembrane transport"/>
    <property type="evidence" value="ECO:0007669"/>
    <property type="project" value="InterPro"/>
</dbReference>
<keyword evidence="2 5" id="KW-0812">Transmembrane</keyword>
<dbReference type="CDD" id="cd06261">
    <property type="entry name" value="TM_PBP2"/>
    <property type="match status" value="1"/>
</dbReference>
<evidence type="ECO:0000259" key="6">
    <source>
        <dbReference type="PROSITE" id="PS50928"/>
    </source>
</evidence>